<dbReference type="PANTHER" id="PTHR46246">
    <property type="entry name" value="GUANOSINE-3',5'-BIS(DIPHOSPHATE) 3'-PYROPHOSPHOHYDROLASE MESH1"/>
    <property type="match status" value="1"/>
</dbReference>
<dbReference type="EMBL" id="JACRUL010000038">
    <property type="protein sequence ID" value="MBC5845453.1"/>
    <property type="molecule type" value="Genomic_DNA"/>
</dbReference>
<dbReference type="GO" id="GO:0008893">
    <property type="term" value="F:guanosine-3',5'-bis(diphosphate) 3'-diphosphatase activity"/>
    <property type="evidence" value="ECO:0007669"/>
    <property type="project" value="TreeGrafter"/>
</dbReference>
<evidence type="ECO:0000313" key="2">
    <source>
        <dbReference type="Proteomes" id="UP000641454"/>
    </source>
</evidence>
<proteinExistence type="predicted"/>
<keyword evidence="2" id="KW-1185">Reference proteome</keyword>
<dbReference type="Proteomes" id="UP000641454">
    <property type="component" value="Unassembled WGS sequence"/>
</dbReference>
<dbReference type="RefSeq" id="WP_187020017.1">
    <property type="nucleotide sequence ID" value="NZ_JACRUK010000039.1"/>
</dbReference>
<organism evidence="1 2">
    <name type="scientific">Flavobacterium muglaense</name>
    <dbReference type="NCBI Taxonomy" id="2764716"/>
    <lineage>
        <taxon>Bacteria</taxon>
        <taxon>Pseudomonadati</taxon>
        <taxon>Bacteroidota</taxon>
        <taxon>Flavobacteriia</taxon>
        <taxon>Flavobacteriales</taxon>
        <taxon>Flavobacteriaceae</taxon>
        <taxon>Flavobacterium</taxon>
    </lineage>
</organism>
<gene>
    <name evidence="1" type="ORF">H8R25_13525</name>
</gene>
<dbReference type="InterPro" id="IPR052194">
    <property type="entry name" value="MESH1"/>
</dbReference>
<dbReference type="Pfam" id="PF13328">
    <property type="entry name" value="HD_4"/>
    <property type="match status" value="1"/>
</dbReference>
<name>A0A923N4F2_9FLAO</name>
<sequence>MSDLQASYQKAIRFAAEKHAIQNQLITGSNIPYVVHLSNVAMEILMAAQATENFDVTIAVQIALLHDVLEDTATTFEEIEVTFGNQIAQAVQALSKNDATPAVDKMADSLRRIKALPKEVWAVKMADRITNLQPPPQHWTIEKIKTYKEQALLIATELKDGNAYLANRLAEQIVTYSKYSQADIQP</sequence>
<evidence type="ECO:0000313" key="1">
    <source>
        <dbReference type="EMBL" id="MBC5845453.1"/>
    </source>
</evidence>
<dbReference type="PANTHER" id="PTHR46246:SF1">
    <property type="entry name" value="GUANOSINE-3',5'-BIS(DIPHOSPHATE) 3'-PYROPHOSPHOHYDROLASE MESH1"/>
    <property type="match status" value="1"/>
</dbReference>
<comment type="caution">
    <text evidence="1">The sequence shown here is derived from an EMBL/GenBank/DDBJ whole genome shotgun (WGS) entry which is preliminary data.</text>
</comment>
<dbReference type="Gene3D" id="1.10.3210.10">
    <property type="entry name" value="Hypothetical protein af1432"/>
    <property type="match status" value="1"/>
</dbReference>
<dbReference type="SUPFAM" id="SSF109604">
    <property type="entry name" value="HD-domain/PDEase-like"/>
    <property type="match status" value="1"/>
</dbReference>
<reference evidence="1 2" key="1">
    <citation type="submission" date="2020-08" db="EMBL/GenBank/DDBJ databases">
        <title>Description of novel Flavobacterium F-392 isolate.</title>
        <authorList>
            <person name="Saticioglu I.B."/>
            <person name="Duman M."/>
            <person name="Altun S."/>
        </authorList>
    </citation>
    <scope>NUCLEOTIDE SEQUENCE [LARGE SCALE GENOMIC DNA]</scope>
    <source>
        <strain evidence="1 2">F-392</strain>
    </source>
</reference>
<protein>
    <submittedName>
        <fullName evidence="1">Bifunctional (P)ppGpp synthetase/guanosine-3',5'-bis(Diphosphate) 3'-pyrophosphohydrolase</fullName>
    </submittedName>
</protein>
<accession>A0A923N4F2</accession>
<dbReference type="AlphaFoldDB" id="A0A923N4F2"/>